<dbReference type="GO" id="GO:0005886">
    <property type="term" value="C:plasma membrane"/>
    <property type="evidence" value="ECO:0007669"/>
    <property type="project" value="UniProtKB-SubCell"/>
</dbReference>
<organism evidence="7 8">
    <name type="scientific">Nitrosococcus halophilus (strain Nc4)</name>
    <dbReference type="NCBI Taxonomy" id="472759"/>
    <lineage>
        <taxon>Bacteria</taxon>
        <taxon>Pseudomonadati</taxon>
        <taxon>Pseudomonadota</taxon>
        <taxon>Gammaproteobacteria</taxon>
        <taxon>Chromatiales</taxon>
        <taxon>Chromatiaceae</taxon>
        <taxon>Nitrosococcus</taxon>
    </lineage>
</organism>
<evidence type="ECO:0000256" key="5">
    <source>
        <dbReference type="ARBA" id="ARBA00023136"/>
    </source>
</evidence>
<dbReference type="eggNOG" id="COG0392">
    <property type="taxonomic scope" value="Bacteria"/>
</dbReference>
<name>D5C550_NITHN</name>
<dbReference type="PANTHER" id="PTHR39087:SF2">
    <property type="entry name" value="UPF0104 MEMBRANE PROTEIN MJ1595"/>
    <property type="match status" value="1"/>
</dbReference>
<evidence type="ECO:0000313" key="8">
    <source>
        <dbReference type="Proteomes" id="UP000001844"/>
    </source>
</evidence>
<proteinExistence type="predicted"/>
<evidence type="ECO:0008006" key="9">
    <source>
        <dbReference type="Google" id="ProtNLM"/>
    </source>
</evidence>
<evidence type="ECO:0000256" key="1">
    <source>
        <dbReference type="ARBA" id="ARBA00004651"/>
    </source>
</evidence>
<evidence type="ECO:0000313" key="7">
    <source>
        <dbReference type="EMBL" id="ADE15273.1"/>
    </source>
</evidence>
<dbReference type="EMBL" id="CP001798">
    <property type="protein sequence ID" value="ADE15273.1"/>
    <property type="molecule type" value="Genomic_DNA"/>
</dbReference>
<keyword evidence="4 6" id="KW-1133">Transmembrane helix</keyword>
<keyword evidence="5 6" id="KW-0472">Membrane</keyword>
<feature type="transmembrane region" description="Helical" evidence="6">
    <location>
        <begin position="40"/>
        <end position="65"/>
    </location>
</feature>
<keyword evidence="8" id="KW-1185">Reference proteome</keyword>
<feature type="transmembrane region" description="Helical" evidence="6">
    <location>
        <begin position="247"/>
        <end position="267"/>
    </location>
</feature>
<comment type="subcellular location">
    <subcellularLocation>
        <location evidence="1">Cell membrane</location>
        <topology evidence="1">Multi-pass membrane protein</topology>
    </subcellularLocation>
</comment>
<reference evidence="8" key="1">
    <citation type="submission" date="2010-04" db="EMBL/GenBank/DDBJ databases">
        <title>Complete genome sequence of Nitrosococcus halophilus Nc4, a salt-adapted, aerobic obligate ammonia-oxidizing sulfur purple bacterium.</title>
        <authorList>
            <consortium name="US DOE Joint Genome Institute"/>
            <person name="Campbell M.A."/>
            <person name="Malfatti S.A."/>
            <person name="Chain P.S.G."/>
            <person name="Heidelberg J.F."/>
            <person name="Ward B.B."/>
            <person name="Klotz M.G."/>
        </authorList>
    </citation>
    <scope>NUCLEOTIDE SEQUENCE [LARGE SCALE GENOMIC DNA]</scope>
    <source>
        <strain evidence="8">Nc4</strain>
    </source>
</reference>
<keyword evidence="3 6" id="KW-0812">Transmembrane</keyword>
<feature type="transmembrane region" description="Helical" evidence="6">
    <location>
        <begin position="123"/>
        <end position="145"/>
    </location>
</feature>
<dbReference type="Pfam" id="PF03706">
    <property type="entry name" value="LPG_synthase_TM"/>
    <property type="match status" value="1"/>
</dbReference>
<feature type="transmembrane region" description="Helical" evidence="6">
    <location>
        <begin position="151"/>
        <end position="169"/>
    </location>
</feature>
<dbReference type="Proteomes" id="UP000001844">
    <property type="component" value="Chromosome"/>
</dbReference>
<evidence type="ECO:0000256" key="4">
    <source>
        <dbReference type="ARBA" id="ARBA00022989"/>
    </source>
</evidence>
<feature type="transmembrane region" description="Helical" evidence="6">
    <location>
        <begin position="287"/>
        <end position="311"/>
    </location>
</feature>
<dbReference type="KEGG" id="nhl:Nhal_2175"/>
<gene>
    <name evidence="7" type="ordered locus">Nhal_2175</name>
</gene>
<dbReference type="InterPro" id="IPR022791">
    <property type="entry name" value="L-PG_synthase/AglD"/>
</dbReference>
<feature type="transmembrane region" description="Helical" evidence="6">
    <location>
        <begin position="12"/>
        <end position="34"/>
    </location>
</feature>
<dbReference type="NCBIfam" id="TIGR00374">
    <property type="entry name" value="flippase-like domain"/>
    <property type="match status" value="1"/>
</dbReference>
<protein>
    <recommendedName>
        <fullName evidence="9">Integral membrane protein</fullName>
    </recommendedName>
</protein>
<evidence type="ECO:0000256" key="2">
    <source>
        <dbReference type="ARBA" id="ARBA00022475"/>
    </source>
</evidence>
<dbReference type="AlphaFoldDB" id="D5C550"/>
<dbReference type="PANTHER" id="PTHR39087">
    <property type="entry name" value="UPF0104 MEMBRANE PROTEIN MJ1595"/>
    <property type="match status" value="1"/>
</dbReference>
<dbReference type="HOGENOM" id="CLU_075280_0_0_6"/>
<evidence type="ECO:0000256" key="3">
    <source>
        <dbReference type="ARBA" id="ARBA00022692"/>
    </source>
</evidence>
<dbReference type="STRING" id="472759.Nhal_2175"/>
<sequence>MASAEIKLGEGWRFRAFLASVAFSALGYLGVSLWGGWNEVLHAVAAVGFFGTAIALGLSLVNYGLRFVRWQHYLQLLGHPLPPASSLRIYLAGFALTTTPGKAGEMLRSVFLKHHGMPYSKSLAAFFAERLCDLIAVLILVAAGAWRHEGAQPIIFGLGAVLILGLALLHVPRWLRGIETWVERLSKPRLRTFLVSAIEMILHFRRCFAFSTMAYAILLGLIAWGAEGLGLYYVANWMGGEVSLTEAVFIYAFSMLIGALSFLPGGLGSAEVTMIGLLLLNGMGEAQAVACTLFVRLATLWFAVVLGLLALPRRG</sequence>
<evidence type="ECO:0000256" key="6">
    <source>
        <dbReference type="SAM" id="Phobius"/>
    </source>
</evidence>
<keyword evidence="2" id="KW-1003">Cell membrane</keyword>
<dbReference type="RefSeq" id="WP_013033137.1">
    <property type="nucleotide sequence ID" value="NC_013960.1"/>
</dbReference>
<dbReference type="OrthoDB" id="9799911at2"/>
<accession>D5C550</accession>
<feature type="transmembrane region" description="Helical" evidence="6">
    <location>
        <begin position="212"/>
        <end position="235"/>
    </location>
</feature>